<keyword evidence="5" id="KW-1185">Reference proteome</keyword>
<dbReference type="EMBL" id="MWSK01000001">
    <property type="protein sequence ID" value="OXS80016.1"/>
    <property type="molecule type" value="Genomic_DNA"/>
</dbReference>
<reference evidence="2" key="3">
    <citation type="submission" date="2017-03" db="EMBL/GenBank/DDBJ databases">
        <authorList>
            <person name="Dastager S.G."/>
            <person name="Neurgaonkar P.S."/>
            <person name="Dharne M.S."/>
        </authorList>
    </citation>
    <scope>NUCLEOTIDE SEQUENCE</scope>
    <source>
        <strain evidence="2">DSM 25145</strain>
    </source>
</reference>
<dbReference type="GO" id="GO:0015074">
    <property type="term" value="P:DNA integration"/>
    <property type="evidence" value="ECO:0007669"/>
    <property type="project" value="InterPro"/>
</dbReference>
<evidence type="ECO:0000313" key="4">
    <source>
        <dbReference type="Proteomes" id="UP000186385"/>
    </source>
</evidence>
<dbReference type="NCBIfam" id="NF033546">
    <property type="entry name" value="transpos_IS21"/>
    <property type="match status" value="1"/>
</dbReference>
<dbReference type="RefSeq" id="WP_045851107.1">
    <property type="nucleotide sequence ID" value="NZ_FTLX01000001.1"/>
</dbReference>
<evidence type="ECO:0000313" key="3">
    <source>
        <dbReference type="EMBL" id="SIP90298.1"/>
    </source>
</evidence>
<dbReference type="InterPro" id="IPR001584">
    <property type="entry name" value="Integrase_cat-core"/>
</dbReference>
<proteinExistence type="predicted"/>
<reference evidence="5" key="2">
    <citation type="submission" date="2017-03" db="EMBL/GenBank/DDBJ databases">
        <title>Bacillus sp. V-88(T) DSM27956, whole genome shotgun sequencing project.</title>
        <authorList>
            <person name="Dastager S.G."/>
            <person name="Neurgaonkar P.S."/>
            <person name="Dharne M.S."/>
        </authorList>
    </citation>
    <scope>NUCLEOTIDE SEQUENCE [LARGE SCALE GENOMIC DNA]</scope>
    <source>
        <strain evidence="5">DSM 25145</strain>
    </source>
</reference>
<dbReference type="STRING" id="1017273.SAMN05443094_101120"/>
<feature type="domain" description="Integrase catalytic" evidence="1">
    <location>
        <begin position="124"/>
        <end position="314"/>
    </location>
</feature>
<dbReference type="PANTHER" id="PTHR35004">
    <property type="entry name" value="TRANSPOSASE RV3428C-RELATED"/>
    <property type="match status" value="1"/>
</dbReference>
<dbReference type="AlphaFoldDB" id="A0A1N6NDV6"/>
<dbReference type="EMBL" id="FTLX01000001">
    <property type="protein sequence ID" value="SIP90298.1"/>
    <property type="molecule type" value="Genomic_DNA"/>
</dbReference>
<dbReference type="Proteomes" id="UP000186385">
    <property type="component" value="Unassembled WGS sequence"/>
</dbReference>
<organism evidence="3 4">
    <name type="scientific">Domibacillus enclensis</name>
    <dbReference type="NCBI Taxonomy" id="1017273"/>
    <lineage>
        <taxon>Bacteria</taxon>
        <taxon>Bacillati</taxon>
        <taxon>Bacillota</taxon>
        <taxon>Bacilli</taxon>
        <taxon>Bacillales</taxon>
        <taxon>Bacillaceae</taxon>
        <taxon>Domibacillus</taxon>
    </lineage>
</organism>
<sequence length="475" mass="55158">MLAMSDIHCIKNLRNEKGMSINKIATTLGIDWRSAKKYADGDLPDTTIIKKKNGMMYKEKWGTIISDWLLEDGREKKKQRRTNKQLFQELQSHGFDGSYRTVCNFIAEWRATHSEELPDKGTERLSHPEGEAQLDFGVMEAVEEGQLRDIHLLILSFPASNTAFYEPLPSENQECLLEGMKKLFRKAGGVPRAIRIDNMTTAVKATRSKTEEAALTDEFLRFQLHYGFHTQVCNVAKGNEKGHVEGKVGYVRYTLFSVPPVIGSLEDLSKMLDEFSASDQQRLHYEKEVDIKTLWKQEGATLLAFPENDFTARKEKMVKPNPYNEIKIDNVLVHVPKAKNHVQLFLVLTWNEYKVVTRDSEVISSGLRPYMNKRRALPWKEVLHGWMEKPRVVEYSRYRRYLPGRLNDYLTISSLPVRRERISFILSLISTHSMQEINDRFYELASEYQHSENEKDHPYDVNWGQYDQLTRQGDL</sequence>
<name>A0A1N6NDV6_9BACI</name>
<gene>
    <name evidence="2" type="ORF">B1B05_00585</name>
    <name evidence="3" type="ORF">SAMN05443094_101120</name>
</gene>
<protein>
    <submittedName>
        <fullName evidence="3">Transposase</fullName>
    </submittedName>
</protein>
<evidence type="ECO:0000313" key="2">
    <source>
        <dbReference type="EMBL" id="OXS80016.1"/>
    </source>
</evidence>
<evidence type="ECO:0000313" key="5">
    <source>
        <dbReference type="Proteomes" id="UP000215545"/>
    </source>
</evidence>
<accession>A0A1N6NDV6</accession>
<dbReference type="PANTHER" id="PTHR35004:SF7">
    <property type="entry name" value="INTEGRASE PROTEIN"/>
    <property type="match status" value="1"/>
</dbReference>
<dbReference type="OrthoDB" id="92877at2"/>
<dbReference type="PROSITE" id="PS50994">
    <property type="entry name" value="INTEGRASE"/>
    <property type="match status" value="1"/>
</dbReference>
<dbReference type="Proteomes" id="UP000215545">
    <property type="component" value="Unassembled WGS sequence"/>
</dbReference>
<evidence type="ECO:0000259" key="1">
    <source>
        <dbReference type="PROSITE" id="PS50994"/>
    </source>
</evidence>
<reference evidence="3 4" key="1">
    <citation type="submission" date="2017-01" db="EMBL/GenBank/DDBJ databases">
        <authorList>
            <person name="Mah S.A."/>
            <person name="Swanson W.J."/>
            <person name="Moy G.W."/>
            <person name="Vacquier V.D."/>
        </authorList>
    </citation>
    <scope>NUCLEOTIDE SEQUENCE [LARGE SCALE GENOMIC DNA]</scope>
    <source>
        <strain evidence="3 4">NIO-1016</strain>
    </source>
</reference>